<reference evidence="2" key="1">
    <citation type="submission" date="2020-07" db="EMBL/GenBank/DDBJ databases">
        <authorList>
            <person name="Nieuwenhuis M."/>
            <person name="Van De Peppel L.J.J."/>
        </authorList>
    </citation>
    <scope>NUCLEOTIDE SEQUENCE</scope>
    <source>
        <strain evidence="2">AP01</strain>
        <tissue evidence="2">Mycelium</tissue>
    </source>
</reference>
<organism evidence="2 3">
    <name type="scientific">Asterophora parasitica</name>
    <dbReference type="NCBI Taxonomy" id="117018"/>
    <lineage>
        <taxon>Eukaryota</taxon>
        <taxon>Fungi</taxon>
        <taxon>Dikarya</taxon>
        <taxon>Basidiomycota</taxon>
        <taxon>Agaricomycotina</taxon>
        <taxon>Agaricomycetes</taxon>
        <taxon>Agaricomycetidae</taxon>
        <taxon>Agaricales</taxon>
        <taxon>Tricholomatineae</taxon>
        <taxon>Lyophyllaceae</taxon>
        <taxon>Asterophora</taxon>
    </lineage>
</organism>
<evidence type="ECO:0000313" key="2">
    <source>
        <dbReference type="EMBL" id="KAG5642340.1"/>
    </source>
</evidence>
<dbReference type="Proteomes" id="UP000775547">
    <property type="component" value="Unassembled WGS sequence"/>
</dbReference>
<dbReference type="Pfam" id="PF07991">
    <property type="entry name" value="KARI_N"/>
    <property type="match status" value="1"/>
</dbReference>
<evidence type="ECO:0000313" key="3">
    <source>
        <dbReference type="Proteomes" id="UP000775547"/>
    </source>
</evidence>
<dbReference type="Gene3D" id="3.40.50.720">
    <property type="entry name" value="NAD(P)-binding Rossmann-like Domain"/>
    <property type="match status" value="1"/>
</dbReference>
<dbReference type="PROSITE" id="PS51850">
    <property type="entry name" value="KARI_N"/>
    <property type="match status" value="1"/>
</dbReference>
<gene>
    <name evidence="2" type="ORF">DXG03_002988</name>
</gene>
<name>A0A9P7G7U5_9AGAR</name>
<reference evidence="2" key="2">
    <citation type="submission" date="2021-10" db="EMBL/GenBank/DDBJ databases">
        <title>Phylogenomics reveals ancestral predisposition of the termite-cultivated fungus Termitomyces towards a domesticated lifestyle.</title>
        <authorList>
            <person name="Auxier B."/>
            <person name="Grum-Grzhimaylo A."/>
            <person name="Cardenas M.E."/>
            <person name="Lodge J.D."/>
            <person name="Laessoe T."/>
            <person name="Pedersen O."/>
            <person name="Smith M.E."/>
            <person name="Kuyper T.W."/>
            <person name="Franco-Molano E.A."/>
            <person name="Baroni T.J."/>
            <person name="Aanen D.K."/>
        </authorList>
    </citation>
    <scope>NUCLEOTIDE SEQUENCE</scope>
    <source>
        <strain evidence="2">AP01</strain>
        <tissue evidence="2">Mycelium</tissue>
    </source>
</reference>
<comment type="caution">
    <text evidence="2">The sequence shown here is derived from an EMBL/GenBank/DDBJ whole genome shotgun (WGS) entry which is preliminary data.</text>
</comment>
<dbReference type="EMBL" id="JABCKV010000194">
    <property type="protein sequence ID" value="KAG5642340.1"/>
    <property type="molecule type" value="Genomic_DNA"/>
</dbReference>
<dbReference type="AlphaFoldDB" id="A0A9P7G7U5"/>
<proteinExistence type="predicted"/>
<evidence type="ECO:0000259" key="1">
    <source>
        <dbReference type="PROSITE" id="PS51850"/>
    </source>
</evidence>
<dbReference type="OrthoDB" id="10255643at2759"/>
<dbReference type="InterPro" id="IPR013116">
    <property type="entry name" value="KARI_N"/>
</dbReference>
<feature type="domain" description="KARI N-terminal Rossmann" evidence="1">
    <location>
        <begin position="70"/>
        <end position="126"/>
    </location>
</feature>
<keyword evidence="3" id="KW-1185">Reference proteome</keyword>
<dbReference type="InterPro" id="IPR036291">
    <property type="entry name" value="NAD(P)-bd_dom_sf"/>
</dbReference>
<sequence length="126" mass="13385">MASLASSASSRVASRRAPCALSKVTPKAAQTASYSVPGCSCTVCPAFHCPARFLLQGTRGVKTLDFAGTEEVVYERSDWPLAKLHDYFKSDTLALIGYGSQGRGQGLNARDNGLDVIVGVRKDDES</sequence>
<accession>A0A9P7G7U5</accession>
<dbReference type="SUPFAM" id="SSF51735">
    <property type="entry name" value="NAD(P)-binding Rossmann-fold domains"/>
    <property type="match status" value="1"/>
</dbReference>
<protein>
    <recommendedName>
        <fullName evidence="1">KARI N-terminal Rossmann domain-containing protein</fullName>
    </recommendedName>
</protein>